<dbReference type="SUPFAM" id="SSF53218">
    <property type="entry name" value="Molybdenum cofactor biosynthesis proteins"/>
    <property type="match status" value="2"/>
</dbReference>
<comment type="similarity">
    <text evidence="3">In the C-terminal section; belongs to the MoeA family.</text>
</comment>
<dbReference type="SMART" id="SM00852">
    <property type="entry name" value="MoCF_biosynth"/>
    <property type="match status" value="2"/>
</dbReference>
<evidence type="ECO:0000256" key="5">
    <source>
        <dbReference type="RuleBase" id="RU365090"/>
    </source>
</evidence>
<accession>A0A0L0DM14</accession>
<dbReference type="Proteomes" id="UP000054408">
    <property type="component" value="Unassembled WGS sequence"/>
</dbReference>
<dbReference type="GO" id="GO:0005524">
    <property type="term" value="F:ATP binding"/>
    <property type="evidence" value="ECO:0007669"/>
    <property type="project" value="UniProtKB-UniRule"/>
</dbReference>
<dbReference type="OrthoDB" id="4349954at2759"/>
<comment type="similarity">
    <text evidence="5">Belongs to the MoeA family.</text>
</comment>
<feature type="domain" description="MoaB/Mog" evidence="6">
    <location>
        <begin position="363"/>
        <end position="517"/>
    </location>
</feature>
<dbReference type="InterPro" id="IPR036425">
    <property type="entry name" value="MoaB/Mog-like_dom_sf"/>
</dbReference>
<dbReference type="SUPFAM" id="SSF63867">
    <property type="entry name" value="MoeA C-terminal domain-like"/>
    <property type="match status" value="1"/>
</dbReference>
<evidence type="ECO:0000313" key="8">
    <source>
        <dbReference type="Proteomes" id="UP000054408"/>
    </source>
</evidence>
<evidence type="ECO:0000259" key="6">
    <source>
        <dbReference type="SMART" id="SM00852"/>
    </source>
</evidence>
<evidence type="ECO:0000256" key="4">
    <source>
        <dbReference type="ARBA" id="ARBA00023150"/>
    </source>
</evidence>
<proteinExistence type="inferred from homology"/>
<dbReference type="NCBIfam" id="NF045515">
    <property type="entry name" value="Glp_gephyrin"/>
    <property type="match status" value="1"/>
</dbReference>
<dbReference type="InterPro" id="IPR036688">
    <property type="entry name" value="MoeA_C_domain_IV_sf"/>
</dbReference>
<feature type="domain" description="MoaB/Mog" evidence="6">
    <location>
        <begin position="8"/>
        <end position="163"/>
    </location>
</feature>
<dbReference type="InterPro" id="IPR038987">
    <property type="entry name" value="MoeA-like"/>
</dbReference>
<dbReference type="Gene3D" id="3.40.980.10">
    <property type="entry name" value="MoaB/Mog-like domain"/>
    <property type="match status" value="2"/>
</dbReference>
<gene>
    <name evidence="7" type="ORF">AMSG_08858</name>
</gene>
<dbReference type="SUPFAM" id="SSF63882">
    <property type="entry name" value="MoeA N-terminal region -like"/>
    <property type="match status" value="1"/>
</dbReference>
<dbReference type="InterPro" id="IPR005111">
    <property type="entry name" value="MoeA_C_domain_IV"/>
</dbReference>
<dbReference type="CDD" id="cd00887">
    <property type="entry name" value="MoeA"/>
    <property type="match status" value="1"/>
</dbReference>
<comment type="pathway">
    <text evidence="1 5">Cofactor biosynthesis; molybdopterin biosynthesis.</text>
</comment>
<dbReference type="InterPro" id="IPR036135">
    <property type="entry name" value="MoeA_linker/N_sf"/>
</dbReference>
<dbReference type="PANTHER" id="PTHR10192">
    <property type="entry name" value="MOLYBDOPTERIN BIOSYNTHESIS PROTEIN"/>
    <property type="match status" value="1"/>
</dbReference>
<dbReference type="GO" id="GO:0046872">
    <property type="term" value="F:metal ion binding"/>
    <property type="evidence" value="ECO:0007669"/>
    <property type="project" value="UniProtKB-UniRule"/>
</dbReference>
<dbReference type="GO" id="GO:0006777">
    <property type="term" value="P:Mo-molybdopterin cofactor biosynthetic process"/>
    <property type="evidence" value="ECO:0007669"/>
    <property type="project" value="UniProtKB-UniRule"/>
</dbReference>
<dbReference type="EMBL" id="GL349481">
    <property type="protein sequence ID" value="KNC53357.1"/>
    <property type="molecule type" value="Genomic_DNA"/>
</dbReference>
<dbReference type="FunFam" id="3.40.980.10:FF:000001">
    <property type="entry name" value="Molybdopterin molybdenumtransferase"/>
    <property type="match status" value="1"/>
</dbReference>
<dbReference type="GO" id="GO:0061599">
    <property type="term" value="F:molybdopterin molybdotransferase activity"/>
    <property type="evidence" value="ECO:0007669"/>
    <property type="project" value="UniProtKB-UniRule"/>
</dbReference>
<dbReference type="Pfam" id="PF00994">
    <property type="entry name" value="MoCF_biosynth"/>
    <property type="match status" value="2"/>
</dbReference>
<comment type="similarity">
    <text evidence="2">In the N-terminal section; belongs to the MoaB/Mog family.</text>
</comment>
<dbReference type="OMA" id="ESPYPMI"/>
<dbReference type="InterPro" id="IPR001453">
    <property type="entry name" value="MoaB/Mog_dom"/>
</dbReference>
<dbReference type="Pfam" id="PF03453">
    <property type="entry name" value="MoeA_N"/>
    <property type="match status" value="1"/>
</dbReference>
<name>A0A0L0DM14_THETB</name>
<evidence type="ECO:0000256" key="1">
    <source>
        <dbReference type="ARBA" id="ARBA00005046"/>
    </source>
</evidence>
<reference evidence="7 8" key="1">
    <citation type="submission" date="2010-05" db="EMBL/GenBank/DDBJ databases">
        <title>The Genome Sequence of Thecamonas trahens ATCC 50062.</title>
        <authorList>
            <consortium name="The Broad Institute Genome Sequencing Platform"/>
            <person name="Russ C."/>
            <person name="Cuomo C."/>
            <person name="Shea T."/>
            <person name="Young S.K."/>
            <person name="Zeng Q."/>
            <person name="Koehrsen M."/>
            <person name="Haas B."/>
            <person name="Borodovsky M."/>
            <person name="Guigo R."/>
            <person name="Alvarado L."/>
            <person name="Berlin A."/>
            <person name="Bochicchio J."/>
            <person name="Borenstein D."/>
            <person name="Chapman S."/>
            <person name="Chen Z."/>
            <person name="Freedman E."/>
            <person name="Gellesch M."/>
            <person name="Goldberg J."/>
            <person name="Griggs A."/>
            <person name="Gujja S."/>
            <person name="Heilman E."/>
            <person name="Heiman D."/>
            <person name="Hepburn T."/>
            <person name="Howarth C."/>
            <person name="Jen D."/>
            <person name="Larson L."/>
            <person name="Mehta T."/>
            <person name="Park D."/>
            <person name="Pearson M."/>
            <person name="Roberts A."/>
            <person name="Saif S."/>
            <person name="Shenoy N."/>
            <person name="Sisk P."/>
            <person name="Stolte C."/>
            <person name="Sykes S."/>
            <person name="Thomson T."/>
            <person name="Walk T."/>
            <person name="White J."/>
            <person name="Yandava C."/>
            <person name="Burger G."/>
            <person name="Gray M.W."/>
            <person name="Holland P.W.H."/>
            <person name="King N."/>
            <person name="Lang F.B.F."/>
            <person name="Roger A.J."/>
            <person name="Ruiz-Trillo I."/>
            <person name="Lander E."/>
            <person name="Nusbaum C."/>
        </authorList>
    </citation>
    <scope>NUCLEOTIDE SEQUENCE [LARGE SCALE GENOMIC DNA]</scope>
    <source>
        <strain evidence="7 8">ATCC 50062</strain>
    </source>
</reference>
<dbReference type="PROSITE" id="PS01079">
    <property type="entry name" value="MOCF_BIOSYNTHESIS_2"/>
    <property type="match status" value="1"/>
</dbReference>
<protein>
    <submittedName>
        <fullName evidence="7">Gephyrin</fullName>
    </submittedName>
</protein>
<comment type="catalytic activity">
    <reaction evidence="5">
        <text>molybdopterin + ATP + H(+) = adenylyl-molybdopterin + diphosphate</text>
        <dbReference type="Rhea" id="RHEA:31331"/>
        <dbReference type="ChEBI" id="CHEBI:15378"/>
        <dbReference type="ChEBI" id="CHEBI:30616"/>
        <dbReference type="ChEBI" id="CHEBI:33019"/>
        <dbReference type="ChEBI" id="CHEBI:58698"/>
        <dbReference type="ChEBI" id="CHEBI:62727"/>
    </reaction>
</comment>
<dbReference type="eggNOG" id="KOG2371">
    <property type="taxonomic scope" value="Eukaryota"/>
</dbReference>
<organism evidence="7 8">
    <name type="scientific">Thecamonas trahens ATCC 50062</name>
    <dbReference type="NCBI Taxonomy" id="461836"/>
    <lineage>
        <taxon>Eukaryota</taxon>
        <taxon>Apusozoa</taxon>
        <taxon>Apusomonadida</taxon>
        <taxon>Apusomonadidae</taxon>
        <taxon>Thecamonas</taxon>
    </lineage>
</organism>
<dbReference type="UniPathway" id="UPA00344"/>
<dbReference type="CDD" id="cd00886">
    <property type="entry name" value="MogA_MoaB"/>
    <property type="match status" value="1"/>
</dbReference>
<dbReference type="Gene3D" id="3.90.105.10">
    <property type="entry name" value="Molybdopterin biosynthesis moea protein, domain 2"/>
    <property type="match status" value="1"/>
</dbReference>
<dbReference type="InterPro" id="IPR008284">
    <property type="entry name" value="MoCF_biosynth_CS"/>
</dbReference>
<evidence type="ECO:0000256" key="2">
    <source>
        <dbReference type="ARBA" id="ARBA00007589"/>
    </source>
</evidence>
<dbReference type="RefSeq" id="XP_013754403.1">
    <property type="nucleotide sequence ID" value="XM_013898949.1"/>
</dbReference>
<dbReference type="GO" id="GO:0061598">
    <property type="term" value="F:molybdopterin adenylyltransferase activity"/>
    <property type="evidence" value="ECO:0007669"/>
    <property type="project" value="UniProtKB-UniRule"/>
</dbReference>
<keyword evidence="5" id="KW-0479">Metal-binding</keyword>
<comment type="cofactor">
    <cofactor evidence="5">
        <name>Mg(2+)</name>
        <dbReference type="ChEBI" id="CHEBI:18420"/>
    </cofactor>
</comment>
<keyword evidence="4 5" id="KW-0501">Molybdenum cofactor biosynthesis</keyword>
<sequence>MTDRLRVGIVTVSDSVSQGKSRDATGAGLIALLCSETWSESFCVVGGHEAHVVCDDEEAIGGLVEDMMADGSVDVVVTAGGTGPSPRDVTPEALAPLLGKRFPGIVALMHMISAEKSPSPFWSLSRPVAALAARYPVLVIALPGSPKGAIECLEPVLPSLVISDPCFAAGPSRRGSKYPMIPLAEATKAVLDAVAGLPSPDTITVALEAAVGRVLAEDVVAHADFPPFPASMKDGYAVVAADGAGTYPVVDDVVAGANEAPPSLQPGSVVRITTGAPLPPGADAVVMVERTEVADAGSGDGPELAVTILDSVQAGADVRPPGCDIAAGTTVLAAGTVLTPADIGLLATLGVVAPRVVRAPRVVLLSTGTELVEAGTEGELPRGRIRDSNRPMLAARLAALPVEVVDLGIVADDEAAVAAALAHAAAHGDLVLTSGGVSMGQKDLVKPLLATMGSIHFGRVCLKPGKPTTFATLARTPASADAAPPAPGDAVLAFALPGNPVSALVTFELFVAPALALLALPLATRTAAIAAAGVRDPSAPALMPGLALAGAVLGHAIACDPARPEFHRVVLQWSARESAFVANSTGVQRSSRLASASGASALAFIPQQSEPLAKGAAVDVVLL</sequence>
<keyword evidence="8" id="KW-1185">Reference proteome</keyword>
<dbReference type="GeneID" id="25567451"/>
<evidence type="ECO:0000256" key="3">
    <source>
        <dbReference type="ARBA" id="ARBA00008339"/>
    </source>
</evidence>
<comment type="function">
    <text evidence="5">Catalyzes two steps in the biosynthesis of the molybdenum cofactor. In the first step, molybdopterin is adenylated. Subsequently, molybdate is inserted into adenylated molybdopterin and AMP is released.</text>
</comment>
<dbReference type="GO" id="GO:0005829">
    <property type="term" value="C:cytosol"/>
    <property type="evidence" value="ECO:0007669"/>
    <property type="project" value="TreeGrafter"/>
</dbReference>
<dbReference type="Pfam" id="PF03454">
    <property type="entry name" value="MoeA_C"/>
    <property type="match status" value="1"/>
</dbReference>
<keyword evidence="5" id="KW-0500">Molybdenum</keyword>
<dbReference type="FunFam" id="2.170.190.11:FF:000001">
    <property type="entry name" value="Molybdopterin molybdenumtransferase"/>
    <property type="match status" value="1"/>
</dbReference>
<dbReference type="AlphaFoldDB" id="A0A0L0DM14"/>
<evidence type="ECO:0000313" key="7">
    <source>
        <dbReference type="EMBL" id="KNC53357.1"/>
    </source>
</evidence>
<dbReference type="STRING" id="461836.A0A0L0DM14"/>
<dbReference type="Gene3D" id="2.170.190.11">
    <property type="entry name" value="Molybdopterin biosynthesis moea protein, domain 3"/>
    <property type="match status" value="1"/>
</dbReference>
<dbReference type="Gene3D" id="2.40.340.10">
    <property type="entry name" value="MoeA, C-terminal, domain IV"/>
    <property type="match status" value="1"/>
</dbReference>
<keyword evidence="5" id="KW-0808">Transferase</keyword>
<dbReference type="NCBIfam" id="TIGR00177">
    <property type="entry name" value="molyb_syn"/>
    <property type="match status" value="1"/>
</dbReference>
<dbReference type="InterPro" id="IPR005110">
    <property type="entry name" value="MoeA_linker/N"/>
</dbReference>
<keyword evidence="5" id="KW-0460">Magnesium</keyword>
<dbReference type="PANTHER" id="PTHR10192:SF5">
    <property type="entry name" value="GEPHYRIN"/>
    <property type="match status" value="1"/>
</dbReference>
<comment type="catalytic activity">
    <reaction evidence="5">
        <text>adenylyl-molybdopterin + molybdate = Mo-molybdopterin + AMP + H(+)</text>
        <dbReference type="Rhea" id="RHEA:35047"/>
        <dbReference type="ChEBI" id="CHEBI:15378"/>
        <dbReference type="ChEBI" id="CHEBI:36264"/>
        <dbReference type="ChEBI" id="CHEBI:62727"/>
        <dbReference type="ChEBI" id="CHEBI:71302"/>
        <dbReference type="ChEBI" id="CHEBI:456215"/>
    </reaction>
</comment>